<sequence>MNVRTIENPPSSKLVEDYTQEKDHTHCYFDYHYKDQKSYQQRLNDIRHRGYQREELSSILIEFNQKYTDDQAVFHNIEKLRHPETVVVVGGQQPGLLTGPALTIHKCLSIIKLAKQKEIELGIPVIPIFWIAGEDHDFDEINHIFSVKDQKIKKHIYRNQSGNKTSVSKLPLDQEALSSWIEDVFESFGETEYTRTLLEIIQSYRGSSTSVVDFFAFLIHHLFSAYGLILMDSADPKIRQIEKSYFRSIFQKRSEINKGVLSQLRHLKEAGYKINLDQAEGNVNLFYEWDGKRELLSESEGILHDKHQLIHLEPNLFEELIEEHPERISNNVVTRPLMQELLLPTLAFIAGPGEIAYWSSLRPAFHALDLTMPPIVPRVHITLLSRDIKKWIEAKHLKLEDICSGKMDDLSNEWLKNQHSWDVDHIINQFRHTLVEAHKPVSELALEISQGLKSFSEKNLSYLNYHIDRMKIEMNKKIETAHRVELNRFKEIELALYPNSAPQERTYSIFYYLNKYGSDLIKTLIEQDYSNNGKQHVVEI</sequence>
<dbReference type="InterPro" id="IPR055399">
    <property type="entry name" value="CC_BshC"/>
</dbReference>
<dbReference type="HAMAP" id="MF_01867">
    <property type="entry name" value="BshC"/>
    <property type="match status" value="1"/>
</dbReference>
<dbReference type="NCBIfam" id="TIGR03998">
    <property type="entry name" value="thiol_BshC"/>
    <property type="match status" value="1"/>
</dbReference>
<evidence type="ECO:0000259" key="4">
    <source>
        <dbReference type="Pfam" id="PF24850"/>
    </source>
</evidence>
<dbReference type="InterPro" id="IPR011199">
    <property type="entry name" value="Bacillithiol_biosynth_BshC"/>
</dbReference>
<dbReference type="InterPro" id="IPR055398">
    <property type="entry name" value="Rossmann-like_BshC"/>
</dbReference>
<dbReference type="Pfam" id="PF24850">
    <property type="entry name" value="CC_BshC"/>
    <property type="match status" value="1"/>
</dbReference>
<evidence type="ECO:0000313" key="6">
    <source>
        <dbReference type="Proteomes" id="UP001597458"/>
    </source>
</evidence>
<dbReference type="EC" id="6.-.-.-" evidence="2"/>
<dbReference type="PIRSF" id="PIRSF012535">
    <property type="entry name" value="UCP012535"/>
    <property type="match status" value="1"/>
</dbReference>
<proteinExistence type="inferred from homology"/>
<name>A0ABW5PQ48_9BACI</name>
<keyword evidence="6" id="KW-1185">Reference proteome</keyword>
<evidence type="ECO:0000313" key="5">
    <source>
        <dbReference type="EMBL" id="MFD2616977.1"/>
    </source>
</evidence>
<evidence type="ECO:0000256" key="1">
    <source>
        <dbReference type="ARBA" id="ARBA00022598"/>
    </source>
</evidence>
<accession>A0ABW5PQ48</accession>
<dbReference type="EMBL" id="JBHUMR010000008">
    <property type="protein sequence ID" value="MFD2616977.1"/>
    <property type="molecule type" value="Genomic_DNA"/>
</dbReference>
<comment type="similarity">
    <text evidence="2">Belongs to the BshC family.</text>
</comment>
<dbReference type="Pfam" id="PF10079">
    <property type="entry name" value="Rossmann-like_BshC"/>
    <property type="match status" value="1"/>
</dbReference>
<keyword evidence="1 2" id="KW-0436">Ligase</keyword>
<protein>
    <recommendedName>
        <fullName evidence="2">Putative cysteine ligase BshC</fullName>
        <ecNumber evidence="2">6.-.-.-</ecNumber>
    </recommendedName>
</protein>
<dbReference type="Proteomes" id="UP001597458">
    <property type="component" value="Unassembled WGS sequence"/>
</dbReference>
<comment type="function">
    <text evidence="2">Involved in bacillithiol (BSH) biosynthesis. May catalyze the last step of the pathway, the addition of cysteine to glucosamine malate (GlcN-Mal) to generate BSH.</text>
</comment>
<dbReference type="RefSeq" id="WP_141189187.1">
    <property type="nucleotide sequence ID" value="NZ_JBHUMR010000008.1"/>
</dbReference>
<feature type="domain" description="Bacillithiol biosynthesis BshC C-terminal coiled-coil" evidence="4">
    <location>
        <begin position="381"/>
        <end position="539"/>
    </location>
</feature>
<comment type="caution">
    <text evidence="5">The sequence shown here is derived from an EMBL/GenBank/DDBJ whole genome shotgun (WGS) entry which is preliminary data.</text>
</comment>
<reference evidence="6" key="1">
    <citation type="journal article" date="2019" name="Int. J. Syst. Evol. Microbiol.">
        <title>The Global Catalogue of Microorganisms (GCM) 10K type strain sequencing project: providing services to taxonomists for standard genome sequencing and annotation.</title>
        <authorList>
            <consortium name="The Broad Institute Genomics Platform"/>
            <consortium name="The Broad Institute Genome Sequencing Center for Infectious Disease"/>
            <person name="Wu L."/>
            <person name="Ma J."/>
        </authorList>
    </citation>
    <scope>NUCLEOTIDE SEQUENCE [LARGE SCALE GENOMIC DNA]</scope>
    <source>
        <strain evidence="6">TISTR 2241</strain>
    </source>
</reference>
<gene>
    <name evidence="2 5" type="primary">bshC</name>
    <name evidence="5" type="ORF">ACFSTF_06580</name>
</gene>
<evidence type="ECO:0000259" key="3">
    <source>
        <dbReference type="Pfam" id="PF10079"/>
    </source>
</evidence>
<evidence type="ECO:0000256" key="2">
    <source>
        <dbReference type="HAMAP-Rule" id="MF_01867"/>
    </source>
</evidence>
<organism evidence="5 6">
    <name type="scientific">Terrilactibacillus laevilacticus</name>
    <dbReference type="NCBI Taxonomy" id="1380157"/>
    <lineage>
        <taxon>Bacteria</taxon>
        <taxon>Bacillati</taxon>
        <taxon>Bacillota</taxon>
        <taxon>Bacilli</taxon>
        <taxon>Bacillales</taxon>
        <taxon>Bacillaceae</taxon>
        <taxon>Terrilactibacillus</taxon>
    </lineage>
</organism>
<feature type="domain" description="Bacillithiol biosynthesis BshC N-terminal Rossmann-like" evidence="3">
    <location>
        <begin position="1"/>
        <end position="378"/>
    </location>
</feature>